<keyword evidence="8" id="KW-0472">Membrane</keyword>
<dbReference type="GO" id="GO:0016020">
    <property type="term" value="C:membrane"/>
    <property type="evidence" value="ECO:0007669"/>
    <property type="project" value="UniProtKB-SubCell"/>
</dbReference>
<evidence type="ECO:0000256" key="7">
    <source>
        <dbReference type="ARBA" id="ARBA00022989"/>
    </source>
</evidence>
<accession>A0A1G1VQF2</accession>
<dbReference type="Proteomes" id="UP000177324">
    <property type="component" value="Unassembled WGS sequence"/>
</dbReference>
<comment type="pathway">
    <text evidence="3">Sphingolipid metabolism.</text>
</comment>
<feature type="domain" description="Glycosyltransferase 2-like" evidence="9">
    <location>
        <begin position="4"/>
        <end position="118"/>
    </location>
</feature>
<evidence type="ECO:0000256" key="3">
    <source>
        <dbReference type="ARBA" id="ARBA00004991"/>
    </source>
</evidence>
<comment type="pathway">
    <text evidence="2">Lipid metabolism; sphingolipid metabolism.</text>
</comment>
<dbReference type="PANTHER" id="PTHR43179">
    <property type="entry name" value="RHAMNOSYLTRANSFERASE WBBL"/>
    <property type="match status" value="1"/>
</dbReference>
<evidence type="ECO:0000256" key="6">
    <source>
        <dbReference type="ARBA" id="ARBA00022692"/>
    </source>
</evidence>
<dbReference type="PANTHER" id="PTHR43179:SF7">
    <property type="entry name" value="RHAMNOSYLTRANSFERASE WBBL"/>
    <property type="match status" value="1"/>
</dbReference>
<dbReference type="InterPro" id="IPR029044">
    <property type="entry name" value="Nucleotide-diphossugar_trans"/>
</dbReference>
<dbReference type="Pfam" id="PF00535">
    <property type="entry name" value="Glycos_transf_2"/>
    <property type="match status" value="1"/>
</dbReference>
<evidence type="ECO:0000259" key="9">
    <source>
        <dbReference type="Pfam" id="PF00535"/>
    </source>
</evidence>
<comment type="caution">
    <text evidence="10">The sequence shown here is derived from an EMBL/GenBank/DDBJ whole genome shotgun (WGS) entry which is preliminary data.</text>
</comment>
<organism evidence="10 11">
    <name type="scientific">Candidatus Chisholmbacteria bacterium RIFCSPHIGHO2_01_FULL_48_12</name>
    <dbReference type="NCBI Taxonomy" id="1797589"/>
    <lineage>
        <taxon>Bacteria</taxon>
        <taxon>Candidatus Chisholmiibacteriota</taxon>
    </lineage>
</organism>
<dbReference type="CDD" id="cd04186">
    <property type="entry name" value="GT_2_like_c"/>
    <property type="match status" value="1"/>
</dbReference>
<evidence type="ECO:0000256" key="8">
    <source>
        <dbReference type="ARBA" id="ARBA00023136"/>
    </source>
</evidence>
<evidence type="ECO:0000256" key="1">
    <source>
        <dbReference type="ARBA" id="ARBA00004141"/>
    </source>
</evidence>
<keyword evidence="4" id="KW-0328">Glycosyltransferase</keyword>
<evidence type="ECO:0000256" key="5">
    <source>
        <dbReference type="ARBA" id="ARBA00022679"/>
    </source>
</evidence>
<evidence type="ECO:0000313" key="11">
    <source>
        <dbReference type="Proteomes" id="UP000177324"/>
    </source>
</evidence>
<dbReference type="STRING" id="1797589.A2784_04000"/>
<dbReference type="EMBL" id="MHCH01000017">
    <property type="protein sequence ID" value="OGY17631.1"/>
    <property type="molecule type" value="Genomic_DNA"/>
</dbReference>
<evidence type="ECO:0000256" key="4">
    <source>
        <dbReference type="ARBA" id="ARBA00022676"/>
    </source>
</evidence>
<evidence type="ECO:0000256" key="2">
    <source>
        <dbReference type="ARBA" id="ARBA00004760"/>
    </source>
</evidence>
<sequence>MKLSIIIVSYNTKDYLHLALQSIKQSRDKLAKEVIIVDNGSSDGSKEMISRQFNWVKLIPTPKNLGYAAANNLGLNQARGEYILFLNSDTQILPDTLSIMVDFMDRHPDVGISTCRVELPSGQIDPASHRGFPTPWVALTYFTGLETAFPKLRLFGQYHQGWQDLSTLHEIDSPAGAFFLTRKLILDAIGGFDDRFFMYAEDLDLSLRIKQAGWKIMYVPLTKIIHHKKKSGRESTHIPTRTQTHDQFFITMKLFYDKHYKHRYPLIIRWLVLMGIKIIRSIRN</sequence>
<name>A0A1G1VQF2_9BACT</name>
<gene>
    <name evidence="10" type="ORF">A2784_04000</name>
</gene>
<dbReference type="SUPFAM" id="SSF53448">
    <property type="entry name" value="Nucleotide-diphospho-sugar transferases"/>
    <property type="match status" value="1"/>
</dbReference>
<keyword evidence="5" id="KW-0808">Transferase</keyword>
<keyword evidence="7" id="KW-1133">Transmembrane helix</keyword>
<evidence type="ECO:0000313" key="10">
    <source>
        <dbReference type="EMBL" id="OGY17631.1"/>
    </source>
</evidence>
<keyword evidence="6" id="KW-0812">Transmembrane</keyword>
<comment type="subcellular location">
    <subcellularLocation>
        <location evidence="1">Membrane</location>
        <topology evidence="1">Multi-pass membrane protein</topology>
    </subcellularLocation>
</comment>
<dbReference type="AlphaFoldDB" id="A0A1G1VQF2"/>
<reference evidence="10 11" key="1">
    <citation type="journal article" date="2016" name="Nat. Commun.">
        <title>Thousands of microbial genomes shed light on interconnected biogeochemical processes in an aquifer system.</title>
        <authorList>
            <person name="Anantharaman K."/>
            <person name="Brown C.T."/>
            <person name="Hug L.A."/>
            <person name="Sharon I."/>
            <person name="Castelle C.J."/>
            <person name="Probst A.J."/>
            <person name="Thomas B.C."/>
            <person name="Singh A."/>
            <person name="Wilkins M.J."/>
            <person name="Karaoz U."/>
            <person name="Brodie E.L."/>
            <person name="Williams K.H."/>
            <person name="Hubbard S.S."/>
            <person name="Banfield J.F."/>
        </authorList>
    </citation>
    <scope>NUCLEOTIDE SEQUENCE [LARGE SCALE GENOMIC DNA]</scope>
</reference>
<dbReference type="Pfam" id="PF13506">
    <property type="entry name" value="Glyco_transf_21"/>
    <property type="match status" value="1"/>
</dbReference>
<dbReference type="GO" id="GO:0016757">
    <property type="term" value="F:glycosyltransferase activity"/>
    <property type="evidence" value="ECO:0007669"/>
    <property type="project" value="UniProtKB-KW"/>
</dbReference>
<proteinExistence type="predicted"/>
<dbReference type="Gene3D" id="3.90.550.10">
    <property type="entry name" value="Spore Coat Polysaccharide Biosynthesis Protein SpsA, Chain A"/>
    <property type="match status" value="1"/>
</dbReference>
<dbReference type="InterPro" id="IPR001173">
    <property type="entry name" value="Glyco_trans_2-like"/>
</dbReference>
<dbReference type="InterPro" id="IPR025993">
    <property type="entry name" value="Ceramide_glucosylTrfase"/>
</dbReference>
<protein>
    <recommendedName>
        <fullName evidence="9">Glycosyltransferase 2-like domain-containing protein</fullName>
    </recommendedName>
</protein>